<gene>
    <name evidence="1" type="ORF">KUDE01_019199</name>
</gene>
<dbReference type="Gene3D" id="3.90.550.10">
    <property type="entry name" value="Spore Coat Polysaccharide Biosynthesis Protein SpsA, Chain A"/>
    <property type="match status" value="1"/>
</dbReference>
<reference evidence="1" key="1">
    <citation type="submission" date="2023-04" db="EMBL/GenBank/DDBJ databases">
        <title>Chromosome-level genome of Chaenocephalus aceratus.</title>
        <authorList>
            <person name="Park H."/>
        </authorList>
    </citation>
    <scope>NUCLEOTIDE SEQUENCE</scope>
    <source>
        <strain evidence="1">DE</strain>
        <tissue evidence="1">Muscle</tissue>
    </source>
</reference>
<proteinExistence type="predicted"/>
<accession>A0AAD9F965</accession>
<dbReference type="InterPro" id="IPR029044">
    <property type="entry name" value="Nucleotide-diphossugar_trans"/>
</dbReference>
<evidence type="ECO:0000313" key="1">
    <source>
        <dbReference type="EMBL" id="KAK1893737.1"/>
    </source>
</evidence>
<dbReference type="Proteomes" id="UP001228049">
    <property type="component" value="Unassembled WGS sequence"/>
</dbReference>
<dbReference type="EMBL" id="JASDAP010000011">
    <property type="protein sequence ID" value="KAK1893737.1"/>
    <property type="molecule type" value="Genomic_DNA"/>
</dbReference>
<name>A0AAD9F965_DISEL</name>
<feature type="non-terminal residue" evidence="1">
    <location>
        <position position="104"/>
    </location>
</feature>
<keyword evidence="2" id="KW-1185">Reference proteome</keyword>
<organism evidence="1 2">
    <name type="scientific">Dissostichus eleginoides</name>
    <name type="common">Patagonian toothfish</name>
    <name type="synonym">Dissostichus amissus</name>
    <dbReference type="NCBI Taxonomy" id="100907"/>
    <lineage>
        <taxon>Eukaryota</taxon>
        <taxon>Metazoa</taxon>
        <taxon>Chordata</taxon>
        <taxon>Craniata</taxon>
        <taxon>Vertebrata</taxon>
        <taxon>Euteleostomi</taxon>
        <taxon>Actinopterygii</taxon>
        <taxon>Neopterygii</taxon>
        <taxon>Teleostei</taxon>
        <taxon>Neoteleostei</taxon>
        <taxon>Acanthomorphata</taxon>
        <taxon>Eupercaria</taxon>
        <taxon>Perciformes</taxon>
        <taxon>Notothenioidei</taxon>
        <taxon>Nototheniidae</taxon>
        <taxon>Dissostichus</taxon>
    </lineage>
</organism>
<dbReference type="AlphaFoldDB" id="A0AAD9F965"/>
<evidence type="ECO:0000313" key="2">
    <source>
        <dbReference type="Proteomes" id="UP001228049"/>
    </source>
</evidence>
<protein>
    <submittedName>
        <fullName evidence="1">Polypeptide N-acetylgalactosaminyltransferase 17</fullName>
    </submittedName>
</protein>
<sequence length="104" mass="11052">SKRTTQGLSCHLSTTSSTARSSWNATRTLATATTGSCGACTSTPPKQWRDEGDTSAPIRTPAMIGCSFVANRSYFGELGLLAWRSTVERTQTRASGCGCVEAVW</sequence>
<feature type="non-terminal residue" evidence="1">
    <location>
        <position position="1"/>
    </location>
</feature>
<comment type="caution">
    <text evidence="1">The sequence shown here is derived from an EMBL/GenBank/DDBJ whole genome shotgun (WGS) entry which is preliminary data.</text>
</comment>